<sequence length="40" mass="4487">MHAEDPLPPEFCRCLKNSFIHGEREREGTALHGSLIQPAV</sequence>
<proteinExistence type="predicted"/>
<dbReference type="AlphaFoldDB" id="A0A0E9V7P6"/>
<organism evidence="1">
    <name type="scientific">Anguilla anguilla</name>
    <name type="common">European freshwater eel</name>
    <name type="synonym">Muraena anguilla</name>
    <dbReference type="NCBI Taxonomy" id="7936"/>
    <lineage>
        <taxon>Eukaryota</taxon>
        <taxon>Metazoa</taxon>
        <taxon>Chordata</taxon>
        <taxon>Craniata</taxon>
        <taxon>Vertebrata</taxon>
        <taxon>Euteleostomi</taxon>
        <taxon>Actinopterygii</taxon>
        <taxon>Neopterygii</taxon>
        <taxon>Teleostei</taxon>
        <taxon>Anguilliformes</taxon>
        <taxon>Anguillidae</taxon>
        <taxon>Anguilla</taxon>
    </lineage>
</organism>
<reference evidence="1" key="2">
    <citation type="journal article" date="2015" name="Fish Shellfish Immunol.">
        <title>Early steps in the European eel (Anguilla anguilla)-Vibrio vulnificus interaction in the gills: Role of the RtxA13 toxin.</title>
        <authorList>
            <person name="Callol A."/>
            <person name="Pajuelo D."/>
            <person name="Ebbesson L."/>
            <person name="Teles M."/>
            <person name="MacKenzie S."/>
            <person name="Amaro C."/>
        </authorList>
    </citation>
    <scope>NUCLEOTIDE SEQUENCE</scope>
</reference>
<name>A0A0E9V7P6_ANGAN</name>
<evidence type="ECO:0000313" key="1">
    <source>
        <dbReference type="EMBL" id="JAH74072.1"/>
    </source>
</evidence>
<reference evidence="1" key="1">
    <citation type="submission" date="2014-11" db="EMBL/GenBank/DDBJ databases">
        <authorList>
            <person name="Amaro Gonzalez C."/>
        </authorList>
    </citation>
    <scope>NUCLEOTIDE SEQUENCE</scope>
</reference>
<accession>A0A0E9V7P6</accession>
<protein>
    <submittedName>
        <fullName evidence="1">Uncharacterized protein</fullName>
    </submittedName>
</protein>
<dbReference type="EMBL" id="GBXM01034505">
    <property type="protein sequence ID" value="JAH74072.1"/>
    <property type="molecule type" value="Transcribed_RNA"/>
</dbReference>